<comment type="caution">
    <text evidence="2">The sequence shown here is derived from an EMBL/GenBank/DDBJ whole genome shotgun (WGS) entry which is preliminary data.</text>
</comment>
<protein>
    <submittedName>
        <fullName evidence="2">Zinc ribbon domain-containing protein</fullName>
    </submittedName>
</protein>
<dbReference type="AlphaFoldDB" id="A0A553H1M9"/>
<accession>A0A553H1M9</accession>
<reference evidence="2 3" key="1">
    <citation type="submission" date="2019-07" db="EMBL/GenBank/DDBJ databases">
        <title>Pseudomonas mangiferae sp. nov., isolated from bark of mango tree in Thailand.</title>
        <authorList>
            <person name="Srisuk N."/>
            <person name="Anurat P."/>
        </authorList>
    </citation>
    <scope>NUCLEOTIDE SEQUENCE [LARGE SCALE GENOMIC DNA]</scope>
    <source>
        <strain evidence="2 3">DMKU_BBB3-04</strain>
    </source>
</reference>
<organism evidence="2 3">
    <name type="scientific">Pseudomonas mangiferae</name>
    <dbReference type="NCBI Taxonomy" id="2593654"/>
    <lineage>
        <taxon>Bacteria</taxon>
        <taxon>Pseudomonadati</taxon>
        <taxon>Pseudomonadota</taxon>
        <taxon>Gammaproteobacteria</taxon>
        <taxon>Pseudomonadales</taxon>
        <taxon>Pseudomonadaceae</taxon>
        <taxon>Pseudomonas</taxon>
    </lineage>
</organism>
<name>A0A553H1M9_9PSED</name>
<dbReference type="EMBL" id="VJOY01000004">
    <property type="protein sequence ID" value="TRX75660.1"/>
    <property type="molecule type" value="Genomic_DNA"/>
</dbReference>
<keyword evidence="1" id="KW-0472">Membrane</keyword>
<proteinExistence type="predicted"/>
<dbReference type="OrthoDB" id="9812349at2"/>
<keyword evidence="3" id="KW-1185">Reference proteome</keyword>
<feature type="transmembrane region" description="Helical" evidence="1">
    <location>
        <begin position="55"/>
        <end position="78"/>
    </location>
</feature>
<keyword evidence="1" id="KW-1133">Transmembrane helix</keyword>
<dbReference type="RefSeq" id="WP_143487752.1">
    <property type="nucleotide sequence ID" value="NZ_VJOY01000004.1"/>
</dbReference>
<dbReference type="Proteomes" id="UP000315235">
    <property type="component" value="Unassembled WGS sequence"/>
</dbReference>
<gene>
    <name evidence="2" type="ORF">FM069_07930</name>
</gene>
<keyword evidence="1" id="KW-0812">Transmembrane</keyword>
<evidence type="ECO:0000313" key="3">
    <source>
        <dbReference type="Proteomes" id="UP000315235"/>
    </source>
</evidence>
<evidence type="ECO:0000256" key="1">
    <source>
        <dbReference type="SAM" id="Phobius"/>
    </source>
</evidence>
<sequence length="79" mass="8331">MSLIDCAECKTPISDKAIACPKYGYPLNPPSGRPFSEKNIGQIAGATGIWLTAPWVARMVVGVVTVIVLGAVGIAYILR</sequence>
<evidence type="ECO:0000313" key="2">
    <source>
        <dbReference type="EMBL" id="TRX75660.1"/>
    </source>
</evidence>